<proteinExistence type="predicted"/>
<feature type="domain" description="Tf2-1-like SH3-like" evidence="1">
    <location>
        <begin position="110"/>
        <end position="169"/>
    </location>
</feature>
<dbReference type="InterPro" id="IPR012337">
    <property type="entry name" value="RNaseH-like_sf"/>
</dbReference>
<evidence type="ECO:0000313" key="3">
    <source>
        <dbReference type="Proteomes" id="UP001234989"/>
    </source>
</evidence>
<protein>
    <recommendedName>
        <fullName evidence="1">Tf2-1-like SH3-like domain-containing protein</fullName>
    </recommendedName>
</protein>
<dbReference type="Gene3D" id="3.30.420.10">
    <property type="entry name" value="Ribonuclease H-like superfamily/Ribonuclease H"/>
    <property type="match status" value="1"/>
</dbReference>
<evidence type="ECO:0000313" key="2">
    <source>
        <dbReference type="EMBL" id="WMV59651.1"/>
    </source>
</evidence>
<keyword evidence="3" id="KW-1185">Reference proteome</keyword>
<dbReference type="Pfam" id="PF24626">
    <property type="entry name" value="SH3_Tf2-1"/>
    <property type="match status" value="1"/>
</dbReference>
<organism evidence="2 3">
    <name type="scientific">Solanum verrucosum</name>
    <dbReference type="NCBI Taxonomy" id="315347"/>
    <lineage>
        <taxon>Eukaryota</taxon>
        <taxon>Viridiplantae</taxon>
        <taxon>Streptophyta</taxon>
        <taxon>Embryophyta</taxon>
        <taxon>Tracheophyta</taxon>
        <taxon>Spermatophyta</taxon>
        <taxon>Magnoliopsida</taxon>
        <taxon>eudicotyledons</taxon>
        <taxon>Gunneridae</taxon>
        <taxon>Pentapetalae</taxon>
        <taxon>asterids</taxon>
        <taxon>lamiids</taxon>
        <taxon>Solanales</taxon>
        <taxon>Solanaceae</taxon>
        <taxon>Solanoideae</taxon>
        <taxon>Solaneae</taxon>
        <taxon>Solanum</taxon>
    </lineage>
</organism>
<reference evidence="2" key="1">
    <citation type="submission" date="2023-08" db="EMBL/GenBank/DDBJ databases">
        <title>A de novo genome assembly of Solanum verrucosum Schlechtendal, a Mexican diploid species geographically isolated from the other diploid A-genome species in potato relatives.</title>
        <authorList>
            <person name="Hosaka K."/>
        </authorList>
    </citation>
    <scope>NUCLEOTIDE SEQUENCE</scope>
    <source>
        <tissue evidence="2">Young leaves</tissue>
    </source>
</reference>
<dbReference type="Proteomes" id="UP001234989">
    <property type="component" value="Chromosome 12"/>
</dbReference>
<dbReference type="GO" id="GO:0003676">
    <property type="term" value="F:nucleic acid binding"/>
    <property type="evidence" value="ECO:0007669"/>
    <property type="project" value="InterPro"/>
</dbReference>
<dbReference type="SUPFAM" id="SSF53098">
    <property type="entry name" value="Ribonuclease H-like"/>
    <property type="match status" value="1"/>
</dbReference>
<sequence length="256" mass="29530">MTLGSMLRVVVHGKLASWEEYLPLVEFAYNSVIHRTIGMTPFEVVYGFNPLTPLDLTSLSQGVVLRLDGTKRSEAMKKLHKKVRLHLEKKNQEVAKKANKGRKRVKLEPGDWVWVHFCKERFPTHRKIKLMPRGDGPFQVHERLNNNAYKIDLPPEYQVHNTFNVCDLSLFLTINDDDMSNFRTNSFQETENDAIQIPSRPFTRIQARDLQNMQGLFMKLEILGMMLIENKGYVLRNGGVLALLVRQGQSADRPRA</sequence>
<dbReference type="InterPro" id="IPR056924">
    <property type="entry name" value="SH3_Tf2-1"/>
</dbReference>
<dbReference type="InterPro" id="IPR036397">
    <property type="entry name" value="RNaseH_sf"/>
</dbReference>
<accession>A0AAF0VA83</accession>
<dbReference type="AlphaFoldDB" id="A0AAF0VA83"/>
<dbReference type="EMBL" id="CP133623">
    <property type="protein sequence ID" value="WMV59651.1"/>
    <property type="molecule type" value="Genomic_DNA"/>
</dbReference>
<dbReference type="PANTHER" id="PTHR35046:SF26">
    <property type="entry name" value="RNA-DIRECTED DNA POLYMERASE"/>
    <property type="match status" value="1"/>
</dbReference>
<evidence type="ECO:0000259" key="1">
    <source>
        <dbReference type="Pfam" id="PF24626"/>
    </source>
</evidence>
<name>A0AAF0VA83_SOLVR</name>
<gene>
    <name evidence="2" type="ORF">MTR67_053036</name>
</gene>
<dbReference type="PANTHER" id="PTHR35046">
    <property type="entry name" value="ZINC KNUCKLE (CCHC-TYPE) FAMILY PROTEIN"/>
    <property type="match status" value="1"/>
</dbReference>